<protein>
    <submittedName>
        <fullName evidence="2">Uncharacterized protein</fullName>
    </submittedName>
</protein>
<dbReference type="EMBL" id="JACGCM010002030">
    <property type="protein sequence ID" value="KAF6145766.1"/>
    <property type="molecule type" value="Genomic_DNA"/>
</dbReference>
<dbReference type="AlphaFoldDB" id="A0A7J7LSY2"/>
<evidence type="ECO:0000313" key="3">
    <source>
        <dbReference type="Proteomes" id="UP000541444"/>
    </source>
</evidence>
<evidence type="ECO:0000313" key="2">
    <source>
        <dbReference type="EMBL" id="KAF6145766.1"/>
    </source>
</evidence>
<sequence>MALDERIASEMQRLKLKYFGDDSLEMSIPAPIPLMYQGLSEAEVVGAEEDFYYKWRFYVVVLTGEDRWVYLRTLVKDRVKALYVGIVRERIFGSFGYDVELPVREYQLEGLDVRSRELEYARYFYEVYFRELVRDAVERERTSRTGNLAQPNPTKSSKITLKYPKKWMLKALPASGTTGSGEVTKDKRRRVEPSRESGEKVAEGRSVVVDGLKGVIERARLVVLHREEDTNKMLQVEAKANLDEMVEERDRLGHHLMLKGYSEEEVDAIKVDTYVEEKDEEEAEAVGIVDGLDGVSYQTVLDNQGDSVDLPEGGSEKVEEKDAKINKGLKELAENILEGEIKVKESLMKRKEEFLKDILAREELNAKIWRLRARVVDLEVIYLAKSAKYTKKLEENVIYHAKVDAKMTE</sequence>
<comment type="caution">
    <text evidence="2">The sequence shown here is derived from an EMBL/GenBank/DDBJ whole genome shotgun (WGS) entry which is preliminary data.</text>
</comment>
<name>A0A7J7LSY2_9MAGN</name>
<proteinExistence type="predicted"/>
<gene>
    <name evidence="2" type="ORF">GIB67_016215</name>
</gene>
<dbReference type="Proteomes" id="UP000541444">
    <property type="component" value="Unassembled WGS sequence"/>
</dbReference>
<evidence type="ECO:0000256" key="1">
    <source>
        <dbReference type="SAM" id="MobiDB-lite"/>
    </source>
</evidence>
<accession>A0A7J7LSY2</accession>
<feature type="region of interest" description="Disordered" evidence="1">
    <location>
        <begin position="173"/>
        <end position="202"/>
    </location>
</feature>
<reference evidence="2 3" key="1">
    <citation type="journal article" date="2020" name="IScience">
        <title>Genome Sequencing of the Endangered Kingdonia uniflora (Circaeasteraceae, Ranunculales) Reveals Potential Mechanisms of Evolutionary Specialization.</title>
        <authorList>
            <person name="Sun Y."/>
            <person name="Deng T."/>
            <person name="Zhang A."/>
            <person name="Moore M.J."/>
            <person name="Landis J.B."/>
            <person name="Lin N."/>
            <person name="Zhang H."/>
            <person name="Zhang X."/>
            <person name="Huang J."/>
            <person name="Zhang X."/>
            <person name="Sun H."/>
            <person name="Wang H."/>
        </authorList>
    </citation>
    <scope>NUCLEOTIDE SEQUENCE [LARGE SCALE GENOMIC DNA]</scope>
    <source>
        <strain evidence="2">TB1705</strain>
        <tissue evidence="2">Leaf</tissue>
    </source>
</reference>
<organism evidence="2 3">
    <name type="scientific">Kingdonia uniflora</name>
    <dbReference type="NCBI Taxonomy" id="39325"/>
    <lineage>
        <taxon>Eukaryota</taxon>
        <taxon>Viridiplantae</taxon>
        <taxon>Streptophyta</taxon>
        <taxon>Embryophyta</taxon>
        <taxon>Tracheophyta</taxon>
        <taxon>Spermatophyta</taxon>
        <taxon>Magnoliopsida</taxon>
        <taxon>Ranunculales</taxon>
        <taxon>Circaeasteraceae</taxon>
        <taxon>Kingdonia</taxon>
    </lineage>
</organism>
<keyword evidence="3" id="KW-1185">Reference proteome</keyword>
<feature type="compositionally biased region" description="Basic and acidic residues" evidence="1">
    <location>
        <begin position="183"/>
        <end position="202"/>
    </location>
</feature>